<feature type="transmembrane region" description="Helical" evidence="1">
    <location>
        <begin position="6"/>
        <end position="26"/>
    </location>
</feature>
<evidence type="ECO:0000313" key="2">
    <source>
        <dbReference type="EMBL" id="MCU6788779.1"/>
    </source>
</evidence>
<organism evidence="2 3">
    <name type="scientific">Agathobaculum ammoniilyticum</name>
    <dbReference type="NCBI Taxonomy" id="2981778"/>
    <lineage>
        <taxon>Bacteria</taxon>
        <taxon>Bacillati</taxon>
        <taxon>Bacillota</taxon>
        <taxon>Clostridia</taxon>
        <taxon>Eubacteriales</taxon>
        <taxon>Butyricicoccaceae</taxon>
        <taxon>Agathobaculum</taxon>
    </lineage>
</organism>
<protein>
    <submittedName>
        <fullName evidence="2">Uncharacterized protein</fullName>
    </submittedName>
</protein>
<name>A0ABT2U2D4_9FIRM</name>
<evidence type="ECO:0000256" key="1">
    <source>
        <dbReference type="SAM" id="Phobius"/>
    </source>
</evidence>
<accession>A0ABT2U2D4</accession>
<keyword evidence="3" id="KW-1185">Reference proteome</keyword>
<proteinExistence type="predicted"/>
<comment type="caution">
    <text evidence="2">The sequence shown here is derived from an EMBL/GenBank/DDBJ whole genome shotgun (WGS) entry which is preliminary data.</text>
</comment>
<keyword evidence="1" id="KW-0812">Transmembrane</keyword>
<gene>
    <name evidence="2" type="ORF">OCV66_06695</name>
</gene>
<dbReference type="Proteomes" id="UP001652397">
    <property type="component" value="Unassembled WGS sequence"/>
</dbReference>
<keyword evidence="1" id="KW-0472">Membrane</keyword>
<dbReference type="RefSeq" id="WP_256435195.1">
    <property type="nucleotide sequence ID" value="NZ_JAOQJE010000005.1"/>
</dbReference>
<evidence type="ECO:0000313" key="3">
    <source>
        <dbReference type="Proteomes" id="UP001652397"/>
    </source>
</evidence>
<reference evidence="2 3" key="1">
    <citation type="journal article" date="2021" name="ISME Commun">
        <title>Automated analysis of genomic sequences facilitates high-throughput and comprehensive description of bacteria.</title>
        <authorList>
            <person name="Hitch T.C.A."/>
        </authorList>
    </citation>
    <scope>NUCLEOTIDE SEQUENCE [LARGE SCALE GENOMIC DNA]</scope>
    <source>
        <strain evidence="2 3">Sanger_34</strain>
    </source>
</reference>
<sequence length="42" mass="5008">MLQSLLFNLFMYLPDILFLILLYFVVKKAVKDAIDESNRPKF</sequence>
<dbReference type="EMBL" id="JAOQJE010000005">
    <property type="protein sequence ID" value="MCU6788779.1"/>
    <property type="molecule type" value="Genomic_DNA"/>
</dbReference>
<keyword evidence="1" id="KW-1133">Transmembrane helix</keyword>